<evidence type="ECO:0000313" key="3">
    <source>
        <dbReference type="Proteomes" id="UP000294847"/>
    </source>
</evidence>
<name>A0A4P7NW45_PYROR</name>
<feature type="region of interest" description="Disordered" evidence="1">
    <location>
        <begin position="178"/>
        <end position="200"/>
    </location>
</feature>
<sequence>MQHDKLVDESEVQLQDATRNVALAKAIRKLGKQYREAIINFHIWTNLRYCEKSLKNLHFMQFLRLAQSCGEREAKEFAKGTARAEADGSLSPCETALGKNYPIGHPTAIVEPVPTFSYPLAARSTIPLPPIGQQAILASPISQPGLALTLTKRFEPGAESTYHRIDVSRLCHDDTPYQSSAPSYRAQDIPSPTNHNPSDANIPKHHYIGSVWDIYQEQLREFENILRLLVFVGGWAPEILFTGIGKQWGSNGELESLVEKTPTPQEVKLNLKFLEQKTCVSSAVEGQTIYLVNPIVFKSVEAHTPNKAEWRRRAIDTVLRMFPPDHYMEPINFTQIVRAMIPCLNRVLCYFFEGITPEHPERLVRVCRAASLFRDSAWKIFLTRIASQVATSLENNQLAVEIGLRQVSLSRSTYKEYSSVGLDAGIKSLNVRCAYGNAIFGKALLSEARARLFNCKGHQSVEEALSRFRSFTGTSTLEKYIVVESELLLATSLRHEGKFKEAGERLFGLFNKAHPSSLRISSAWSEIQCELGFASQATNFLISEYMSLRLNSFSSGGKRHLLAIANAYLMGALWEKHQNMTVNSRSLSAAESIFSNFRDLPCSNMSANHSLFAVLSGLGMINLMRSEWVAALSYWEEAANVADQWLRNHNLRGWLSCTPRARFIFVWGIPRHTVSPQSRVNSFWSMADITNLLAMDPFGWTY</sequence>
<dbReference type="EMBL" id="CP034210">
    <property type="protein sequence ID" value="QBZ66692.1"/>
    <property type="molecule type" value="Genomic_DNA"/>
</dbReference>
<accession>A0A4P7NW45</accession>
<dbReference type="AlphaFoldDB" id="A0A4P7NW45"/>
<dbReference type="Proteomes" id="UP000294847">
    <property type="component" value="Chromosome 7"/>
</dbReference>
<gene>
    <name evidence="2" type="ORF">PoMZ_13676</name>
</gene>
<protein>
    <submittedName>
        <fullName evidence="2">Uncharacterized protein</fullName>
    </submittedName>
</protein>
<feature type="compositionally biased region" description="Polar residues" evidence="1">
    <location>
        <begin position="190"/>
        <end position="199"/>
    </location>
</feature>
<proteinExistence type="predicted"/>
<organism evidence="2 3">
    <name type="scientific">Pyricularia oryzae</name>
    <name type="common">Rice blast fungus</name>
    <name type="synonym">Magnaporthe oryzae</name>
    <dbReference type="NCBI Taxonomy" id="318829"/>
    <lineage>
        <taxon>Eukaryota</taxon>
        <taxon>Fungi</taxon>
        <taxon>Dikarya</taxon>
        <taxon>Ascomycota</taxon>
        <taxon>Pezizomycotina</taxon>
        <taxon>Sordariomycetes</taxon>
        <taxon>Sordariomycetidae</taxon>
        <taxon>Magnaporthales</taxon>
        <taxon>Pyriculariaceae</taxon>
        <taxon>Pyricularia</taxon>
    </lineage>
</organism>
<evidence type="ECO:0000313" key="2">
    <source>
        <dbReference type="EMBL" id="QBZ66692.1"/>
    </source>
</evidence>
<reference evidence="2 3" key="1">
    <citation type="journal article" date="2019" name="Mol. Biol. Evol.">
        <title>Blast fungal genomes show frequent chromosomal changes, gene gains and losses, and effector gene turnover.</title>
        <authorList>
            <person name="Gomez Luciano L.B."/>
            <person name="Jason Tsai I."/>
            <person name="Chuma I."/>
            <person name="Tosa Y."/>
            <person name="Chen Y.H."/>
            <person name="Li J.Y."/>
            <person name="Li M.Y."/>
            <person name="Jade Lu M.Y."/>
            <person name="Nakayashiki H."/>
            <person name="Li W.H."/>
        </authorList>
    </citation>
    <scope>NUCLEOTIDE SEQUENCE [LARGE SCALE GENOMIC DNA]</scope>
    <source>
        <strain evidence="2">MZ5-1-6</strain>
    </source>
</reference>
<evidence type="ECO:0000256" key="1">
    <source>
        <dbReference type="SAM" id="MobiDB-lite"/>
    </source>
</evidence>